<dbReference type="Pfam" id="PF00210">
    <property type="entry name" value="Ferritin"/>
    <property type="match status" value="1"/>
</dbReference>
<dbReference type="CDD" id="cd01055">
    <property type="entry name" value="Nonheme_Ferritin"/>
    <property type="match status" value="1"/>
</dbReference>
<evidence type="ECO:0000256" key="4">
    <source>
        <dbReference type="ARBA" id="ARBA00022723"/>
    </source>
</evidence>
<evidence type="ECO:0000256" key="5">
    <source>
        <dbReference type="ARBA" id="ARBA00023002"/>
    </source>
</evidence>
<dbReference type="Gene3D" id="1.20.1260.10">
    <property type="match status" value="1"/>
</dbReference>
<dbReference type="SUPFAM" id="SSF47240">
    <property type="entry name" value="Ferritin-like"/>
    <property type="match status" value="1"/>
</dbReference>
<feature type="domain" description="Ferritin-like diiron" evidence="9">
    <location>
        <begin position="1"/>
        <end position="145"/>
    </location>
</feature>
<dbReference type="InterPro" id="IPR041719">
    <property type="entry name" value="Ferritin_prok"/>
</dbReference>
<dbReference type="InterPro" id="IPR008331">
    <property type="entry name" value="Ferritin_DPS_dom"/>
</dbReference>
<evidence type="ECO:0000256" key="3">
    <source>
        <dbReference type="ARBA" id="ARBA00022434"/>
    </source>
</evidence>
<evidence type="ECO:0000256" key="6">
    <source>
        <dbReference type="ARBA" id="ARBA00023004"/>
    </source>
</evidence>
<keyword evidence="8" id="KW-0963">Cytoplasm</keyword>
<dbReference type="Proteomes" id="UP001500339">
    <property type="component" value="Unassembled WGS sequence"/>
</dbReference>
<keyword evidence="3 8" id="KW-0409">Iron storage</keyword>
<evidence type="ECO:0000256" key="2">
    <source>
        <dbReference type="ARBA" id="ARBA00006950"/>
    </source>
</evidence>
<keyword evidence="6 8" id="KW-0408">Iron</keyword>
<evidence type="ECO:0000259" key="9">
    <source>
        <dbReference type="PROSITE" id="PS50905"/>
    </source>
</evidence>
<name>A0ABN1J209_9CLOT</name>
<dbReference type="EMBL" id="BAAACF010000002">
    <property type="protein sequence ID" value="GAA0726350.1"/>
    <property type="molecule type" value="Genomic_DNA"/>
</dbReference>
<reference evidence="11" key="1">
    <citation type="journal article" date="2019" name="Int. J. Syst. Evol. Microbiol.">
        <title>The Global Catalogue of Microorganisms (GCM) 10K type strain sequencing project: providing services to taxonomists for standard genome sequencing and annotation.</title>
        <authorList>
            <consortium name="The Broad Institute Genomics Platform"/>
            <consortium name="The Broad Institute Genome Sequencing Center for Infectious Disease"/>
            <person name="Wu L."/>
            <person name="Ma J."/>
        </authorList>
    </citation>
    <scope>NUCLEOTIDE SEQUENCE [LARGE SCALE GENOMIC DNA]</scope>
    <source>
        <strain evidence="11">JCM 1405</strain>
    </source>
</reference>
<proteinExistence type="inferred from homology"/>
<comment type="caution">
    <text evidence="10">The sequence shown here is derived from an EMBL/GenBank/DDBJ whole genome shotgun (WGS) entry which is preliminary data.</text>
</comment>
<protein>
    <recommendedName>
        <fullName evidence="8">Ferritin</fullName>
        <ecNumber evidence="8">1.16.3.2</ecNumber>
    </recommendedName>
</protein>
<comment type="catalytic activity">
    <reaction evidence="7 8">
        <text>4 Fe(2+) + O2 + 6 H2O = 4 iron(III) oxide-hydroxide + 12 H(+)</text>
        <dbReference type="Rhea" id="RHEA:11972"/>
        <dbReference type="ChEBI" id="CHEBI:15377"/>
        <dbReference type="ChEBI" id="CHEBI:15378"/>
        <dbReference type="ChEBI" id="CHEBI:15379"/>
        <dbReference type="ChEBI" id="CHEBI:29033"/>
        <dbReference type="ChEBI" id="CHEBI:78619"/>
        <dbReference type="EC" id="1.16.3.2"/>
    </reaction>
</comment>
<comment type="subcellular location">
    <subcellularLocation>
        <location evidence="8">Cytoplasm</location>
    </subcellularLocation>
</comment>
<comment type="function">
    <text evidence="1 8">Iron-storage protein.</text>
</comment>
<dbReference type="RefSeq" id="WP_343769800.1">
    <property type="nucleotide sequence ID" value="NZ_BAAACF010000002.1"/>
</dbReference>
<evidence type="ECO:0000256" key="1">
    <source>
        <dbReference type="ARBA" id="ARBA00002485"/>
    </source>
</evidence>
<accession>A0ABN1J209</accession>
<dbReference type="InterPro" id="IPR001519">
    <property type="entry name" value="Ferritin"/>
</dbReference>
<keyword evidence="4 8" id="KW-0479">Metal-binding</keyword>
<dbReference type="EC" id="1.16.3.2" evidence="8"/>
<evidence type="ECO:0000313" key="11">
    <source>
        <dbReference type="Proteomes" id="UP001500339"/>
    </source>
</evidence>
<evidence type="ECO:0000313" key="10">
    <source>
        <dbReference type="EMBL" id="GAA0726350.1"/>
    </source>
</evidence>
<keyword evidence="5" id="KW-0560">Oxidoreductase</keyword>
<dbReference type="PANTHER" id="PTHR11431:SF127">
    <property type="entry name" value="BACTERIAL NON-HEME FERRITIN"/>
    <property type="match status" value="1"/>
</dbReference>
<dbReference type="InterPro" id="IPR012347">
    <property type="entry name" value="Ferritin-like"/>
</dbReference>
<dbReference type="InterPro" id="IPR009040">
    <property type="entry name" value="Ferritin-like_diiron"/>
</dbReference>
<dbReference type="PROSITE" id="PS50905">
    <property type="entry name" value="FERRITIN_LIKE"/>
    <property type="match status" value="1"/>
</dbReference>
<dbReference type="PANTHER" id="PTHR11431">
    <property type="entry name" value="FERRITIN"/>
    <property type="match status" value="1"/>
</dbReference>
<gene>
    <name evidence="10" type="ORF">GCM10008905_22830</name>
</gene>
<organism evidence="10 11">
    <name type="scientific">Clostridium malenominatum</name>
    <dbReference type="NCBI Taxonomy" id="1539"/>
    <lineage>
        <taxon>Bacteria</taxon>
        <taxon>Bacillati</taxon>
        <taxon>Bacillota</taxon>
        <taxon>Clostridia</taxon>
        <taxon>Eubacteriales</taxon>
        <taxon>Clostridiaceae</taxon>
        <taxon>Clostridium</taxon>
    </lineage>
</organism>
<evidence type="ECO:0000256" key="7">
    <source>
        <dbReference type="ARBA" id="ARBA00048035"/>
    </source>
</evidence>
<evidence type="ECO:0000256" key="8">
    <source>
        <dbReference type="RuleBase" id="RU361145"/>
    </source>
</evidence>
<keyword evidence="11" id="KW-1185">Reference proteome</keyword>
<comment type="similarity">
    <text evidence="2 8">Belongs to the ferritin family. Prokaryotic subfamily.</text>
</comment>
<dbReference type="InterPro" id="IPR009078">
    <property type="entry name" value="Ferritin-like_SF"/>
</dbReference>
<sequence length="171" mass="19632">MLSQGLNKAINEQINYEMYSENIYLAMQAYCSSIDLEGFANFFKVQVQEERFHSMKFFQFIIDRGGRVNIGAIEAPENTYNSLLDAVKSAYEHEQKVTKRIYNLADLATEERDHATMSFLRWFIDEQVEEESTFSALISKLERIGENSAAIYMLDAELAQRTFTPPADAAI</sequence>